<proteinExistence type="predicted"/>
<dbReference type="Gene3D" id="3.90.550.10">
    <property type="entry name" value="Spore Coat Polysaccharide Biosynthesis Protein SpsA, Chain A"/>
    <property type="match status" value="1"/>
</dbReference>
<comment type="caution">
    <text evidence="1">The sequence shown here is derived from an EMBL/GenBank/DDBJ whole genome shotgun (WGS) entry which is preliminary data.</text>
</comment>
<dbReference type="AlphaFoldDB" id="A0A0F9E1Z3"/>
<dbReference type="InterPro" id="IPR029044">
    <property type="entry name" value="Nucleotide-diphossugar_trans"/>
</dbReference>
<dbReference type="EMBL" id="LAZR01036774">
    <property type="protein sequence ID" value="KKL23956.1"/>
    <property type="molecule type" value="Genomic_DNA"/>
</dbReference>
<sequence length="331" mass="38684">MKKLQKISIFFIFIVFILGFLSSCKNSKKDPYASIRDIKNPTFRDYLKIQKHLKKDKREYLKLFSISSKNGSNLQDKNYLKKAKEFRFVGKKRQMKPMYEKLYFNSSKEDKKRCIICYTSYNKNYPDGVERLKKALSLIGYKGHFIYRIGSWPNLDEGSLKYSHVLFAFKPFFFREVKNMGYENVLWLDSAILPLQSLDAIFKKIEKNGYFGYKANFILSEYINEYVLNLFDVSINQANFIQTIEAGILGLNLNSFVGNTILDNWQKSAENGGFYSARHDQNALSLIAYKLDLKKFEDSHISRPSEIKDITKDSIFFLDRSIPYWHGAAPA</sequence>
<organism evidence="1">
    <name type="scientific">marine sediment metagenome</name>
    <dbReference type="NCBI Taxonomy" id="412755"/>
    <lineage>
        <taxon>unclassified sequences</taxon>
        <taxon>metagenomes</taxon>
        <taxon>ecological metagenomes</taxon>
    </lineage>
</organism>
<evidence type="ECO:0000313" key="1">
    <source>
        <dbReference type="EMBL" id="KKL23956.1"/>
    </source>
</evidence>
<reference evidence="1" key="1">
    <citation type="journal article" date="2015" name="Nature">
        <title>Complex archaea that bridge the gap between prokaryotes and eukaryotes.</title>
        <authorList>
            <person name="Spang A."/>
            <person name="Saw J.H."/>
            <person name="Jorgensen S.L."/>
            <person name="Zaremba-Niedzwiedzka K."/>
            <person name="Martijn J."/>
            <person name="Lind A.E."/>
            <person name="van Eijk R."/>
            <person name="Schleper C."/>
            <person name="Guy L."/>
            <person name="Ettema T.J."/>
        </authorList>
    </citation>
    <scope>NUCLEOTIDE SEQUENCE</scope>
</reference>
<dbReference type="SUPFAM" id="SSF53448">
    <property type="entry name" value="Nucleotide-diphospho-sugar transferases"/>
    <property type="match status" value="1"/>
</dbReference>
<dbReference type="PROSITE" id="PS51257">
    <property type="entry name" value="PROKAR_LIPOPROTEIN"/>
    <property type="match status" value="1"/>
</dbReference>
<gene>
    <name evidence="1" type="ORF">LCGC14_2420210</name>
</gene>
<accession>A0A0F9E1Z3</accession>
<protein>
    <submittedName>
        <fullName evidence="1">Uncharacterized protein</fullName>
    </submittedName>
</protein>
<name>A0A0F9E1Z3_9ZZZZ</name>
<feature type="non-terminal residue" evidence="1">
    <location>
        <position position="331"/>
    </location>
</feature>